<organism evidence="1 2">
    <name type="scientific">Anopheles quadriannulatus</name>
    <name type="common">Mosquito</name>
    <dbReference type="NCBI Taxonomy" id="34691"/>
    <lineage>
        <taxon>Eukaryota</taxon>
        <taxon>Metazoa</taxon>
        <taxon>Ecdysozoa</taxon>
        <taxon>Arthropoda</taxon>
        <taxon>Hexapoda</taxon>
        <taxon>Insecta</taxon>
        <taxon>Pterygota</taxon>
        <taxon>Neoptera</taxon>
        <taxon>Endopterygota</taxon>
        <taxon>Diptera</taxon>
        <taxon>Nematocera</taxon>
        <taxon>Culicoidea</taxon>
        <taxon>Culicidae</taxon>
        <taxon>Anophelinae</taxon>
        <taxon>Anopheles</taxon>
    </lineage>
</organism>
<dbReference type="AlphaFoldDB" id="A0A182X591"/>
<dbReference type="Proteomes" id="UP000076407">
    <property type="component" value="Unassembled WGS sequence"/>
</dbReference>
<name>A0A182X591_ANOQN</name>
<keyword evidence="2" id="KW-1185">Reference proteome</keyword>
<sequence>MFNTNLCLDYAKRLADQMTSFFEEVYQESNQRRELFLADISELRQQRLLGEQQQGLPAGKLSEEPQTLSKQFRSYLDHLKAKKMQRLEYIGNLRRETKKLISCLETTSITKEQQRLLNARKFPPTRVNMHRLRMLHEEMSAEYESLKQHID</sequence>
<dbReference type="Pfam" id="PF03999">
    <property type="entry name" value="MAP65_ASE1"/>
    <property type="match status" value="1"/>
</dbReference>
<dbReference type="STRING" id="34691.A0A182X591"/>
<protein>
    <submittedName>
        <fullName evidence="1">Uncharacterized protein</fullName>
    </submittedName>
</protein>
<reference evidence="1" key="1">
    <citation type="submission" date="2020-05" db="UniProtKB">
        <authorList>
            <consortium name="EnsemblMetazoa"/>
        </authorList>
    </citation>
    <scope>IDENTIFICATION</scope>
    <source>
        <strain evidence="1">SANGQUA</strain>
    </source>
</reference>
<evidence type="ECO:0000313" key="1">
    <source>
        <dbReference type="EnsemblMetazoa" id="AQUA004975-PA"/>
    </source>
</evidence>
<proteinExistence type="predicted"/>
<accession>A0A182X591</accession>
<evidence type="ECO:0000313" key="2">
    <source>
        <dbReference type="Proteomes" id="UP000076407"/>
    </source>
</evidence>
<dbReference type="VEuPathDB" id="VectorBase:AQUA004975"/>
<dbReference type="EnsemblMetazoa" id="AQUA004975-RA">
    <property type="protein sequence ID" value="AQUA004975-PA"/>
    <property type="gene ID" value="AQUA004975"/>
</dbReference>